<dbReference type="GO" id="GO:0016747">
    <property type="term" value="F:acyltransferase activity, transferring groups other than amino-acyl groups"/>
    <property type="evidence" value="ECO:0007669"/>
    <property type="project" value="InterPro"/>
</dbReference>
<comment type="caution">
    <text evidence="4">The sequence shown here is derived from an EMBL/GenBank/DDBJ whole genome shotgun (WGS) entry which is preliminary data.</text>
</comment>
<evidence type="ECO:0000259" key="3">
    <source>
        <dbReference type="PROSITE" id="PS51186"/>
    </source>
</evidence>
<keyword evidence="5" id="KW-1185">Reference proteome</keyword>
<reference evidence="4 5" key="1">
    <citation type="submission" date="2020-08" db="EMBL/GenBank/DDBJ databases">
        <title>Sequencing the genomes of 1000 actinobacteria strains.</title>
        <authorList>
            <person name="Klenk H.-P."/>
        </authorList>
    </citation>
    <scope>NUCLEOTIDE SEQUENCE [LARGE SCALE GENOMIC DNA]</scope>
    <source>
        <strain evidence="4 5">DSM 45084</strain>
    </source>
</reference>
<evidence type="ECO:0000256" key="1">
    <source>
        <dbReference type="ARBA" id="ARBA00022679"/>
    </source>
</evidence>
<proteinExistence type="predicted"/>
<dbReference type="InterPro" id="IPR050832">
    <property type="entry name" value="Bact_Acetyltransf"/>
</dbReference>
<dbReference type="Gene3D" id="3.40.630.30">
    <property type="match status" value="1"/>
</dbReference>
<dbReference type="PANTHER" id="PTHR43877:SF2">
    <property type="entry name" value="AMINOALKYLPHOSPHONATE N-ACETYLTRANSFERASE-RELATED"/>
    <property type="match status" value="1"/>
</dbReference>
<dbReference type="PANTHER" id="PTHR43877">
    <property type="entry name" value="AMINOALKYLPHOSPHONATE N-ACETYLTRANSFERASE-RELATED-RELATED"/>
    <property type="match status" value="1"/>
</dbReference>
<dbReference type="EMBL" id="JACHJS010000001">
    <property type="protein sequence ID" value="MBB4963889.1"/>
    <property type="molecule type" value="Genomic_DNA"/>
</dbReference>
<name>A0A7W7WU64_9PSEU</name>
<evidence type="ECO:0000313" key="4">
    <source>
        <dbReference type="EMBL" id="MBB4963889.1"/>
    </source>
</evidence>
<feature type="domain" description="N-acetyltransferase" evidence="3">
    <location>
        <begin position="1"/>
        <end position="152"/>
    </location>
</feature>
<organism evidence="4 5">
    <name type="scientific">Saccharothrix violaceirubra</name>
    <dbReference type="NCBI Taxonomy" id="413306"/>
    <lineage>
        <taxon>Bacteria</taxon>
        <taxon>Bacillati</taxon>
        <taxon>Actinomycetota</taxon>
        <taxon>Actinomycetes</taxon>
        <taxon>Pseudonocardiales</taxon>
        <taxon>Pseudonocardiaceae</taxon>
        <taxon>Saccharothrix</taxon>
    </lineage>
</organism>
<dbReference type="InterPro" id="IPR000182">
    <property type="entry name" value="GNAT_dom"/>
</dbReference>
<dbReference type="PROSITE" id="PS51186">
    <property type="entry name" value="GNAT"/>
    <property type="match status" value="1"/>
</dbReference>
<protein>
    <submittedName>
        <fullName evidence="4">GNAT superfamily N-acetyltransferase</fullName>
    </submittedName>
</protein>
<dbReference type="RefSeq" id="WP_312865484.1">
    <property type="nucleotide sequence ID" value="NZ_BAABAI010000025.1"/>
</dbReference>
<gene>
    <name evidence="4" type="ORF">F4559_001248</name>
</gene>
<dbReference type="InterPro" id="IPR016181">
    <property type="entry name" value="Acyl_CoA_acyltransferase"/>
</dbReference>
<dbReference type="Pfam" id="PF00583">
    <property type="entry name" value="Acetyltransf_1"/>
    <property type="match status" value="1"/>
</dbReference>
<accession>A0A7W7WU64</accession>
<dbReference type="AlphaFoldDB" id="A0A7W7WU64"/>
<dbReference type="SUPFAM" id="SSF55729">
    <property type="entry name" value="Acyl-CoA N-acyltransferases (Nat)"/>
    <property type="match status" value="1"/>
</dbReference>
<sequence>MRPYDHPDSVKLIAELQQLFVVRYGEADATVVDPAQFAAPAGHFLVGYVDGVPVACGGWRAREEARPPLLAGDAEIKRMYVVDSARGKGYARLLLAALEQAARDAGRTRLVLETGDRQPEAIALYESSGYTPMAGFGHYKDEPGAHYFAKVL</sequence>
<evidence type="ECO:0000256" key="2">
    <source>
        <dbReference type="ARBA" id="ARBA00023315"/>
    </source>
</evidence>
<evidence type="ECO:0000313" key="5">
    <source>
        <dbReference type="Proteomes" id="UP000542674"/>
    </source>
</evidence>
<keyword evidence="1 4" id="KW-0808">Transferase</keyword>
<dbReference type="Proteomes" id="UP000542674">
    <property type="component" value="Unassembled WGS sequence"/>
</dbReference>
<keyword evidence="2" id="KW-0012">Acyltransferase</keyword>